<dbReference type="NCBIfam" id="NF045478">
    <property type="entry name" value="XF1762_fam"/>
    <property type="match status" value="1"/>
</dbReference>
<evidence type="ECO:0000313" key="2">
    <source>
        <dbReference type="Proteomes" id="UP001597024"/>
    </source>
</evidence>
<dbReference type="InterPro" id="IPR053780">
    <property type="entry name" value="Gp66-like"/>
</dbReference>
<comment type="caution">
    <text evidence="1">The sequence shown here is derived from an EMBL/GenBank/DDBJ whole genome shotgun (WGS) entry which is preliminary data.</text>
</comment>
<reference evidence="2" key="1">
    <citation type="journal article" date="2019" name="Int. J. Syst. Evol. Microbiol.">
        <title>The Global Catalogue of Microorganisms (GCM) 10K type strain sequencing project: providing services to taxonomists for standard genome sequencing and annotation.</title>
        <authorList>
            <consortium name="The Broad Institute Genomics Platform"/>
            <consortium name="The Broad Institute Genome Sequencing Center for Infectious Disease"/>
            <person name="Wu L."/>
            <person name="Ma J."/>
        </authorList>
    </citation>
    <scope>NUCLEOTIDE SEQUENCE [LARGE SCALE GENOMIC DNA]</scope>
    <source>
        <strain evidence="2">CCUG 62974</strain>
    </source>
</reference>
<organism evidence="1 2">
    <name type="scientific">Streptosporangium algeriense</name>
    <dbReference type="NCBI Taxonomy" id="1682748"/>
    <lineage>
        <taxon>Bacteria</taxon>
        <taxon>Bacillati</taxon>
        <taxon>Actinomycetota</taxon>
        <taxon>Actinomycetes</taxon>
        <taxon>Streptosporangiales</taxon>
        <taxon>Streptosporangiaceae</taxon>
        <taxon>Streptosporangium</taxon>
    </lineage>
</organism>
<proteinExistence type="predicted"/>
<keyword evidence="2" id="KW-1185">Reference proteome</keyword>
<dbReference type="Proteomes" id="UP001597024">
    <property type="component" value="Unassembled WGS sequence"/>
</dbReference>
<sequence length="117" mass="12590">MRVTSIPASTARAFIAWSHCRLLLPGKVEFAVGVTTEDGMLVGVAIAGEPNEAALDDGDTVRLLQSVVDGAPGVYQLLLQAAWQEIETRGYRRLLLSTFTDDAYAPTTRTQQAGSPR</sequence>
<protein>
    <submittedName>
        <fullName evidence="1">XF1762 family protein</fullName>
    </submittedName>
</protein>
<accession>A0ABW3DQT9</accession>
<name>A0ABW3DQT9_9ACTN</name>
<dbReference type="EMBL" id="JBHTHX010000343">
    <property type="protein sequence ID" value="MFD0885372.1"/>
    <property type="molecule type" value="Genomic_DNA"/>
</dbReference>
<gene>
    <name evidence="1" type="ORF">ACFQ08_12520</name>
</gene>
<evidence type="ECO:0000313" key="1">
    <source>
        <dbReference type="EMBL" id="MFD0885372.1"/>
    </source>
</evidence>